<evidence type="ECO:0000313" key="1">
    <source>
        <dbReference type="EMBL" id="KHN72646.1"/>
    </source>
</evidence>
<sequence>MRFFFWRLCDSVYEALSSPMLYTRSICETLSSLVLYFRLVIAQVISSNWLLNAGDGSEQAVKGDWKVQPD</sequence>
<dbReference type="Proteomes" id="UP000031036">
    <property type="component" value="Unassembled WGS sequence"/>
</dbReference>
<comment type="caution">
    <text evidence="1">The sequence shown here is derived from an EMBL/GenBank/DDBJ whole genome shotgun (WGS) entry which is preliminary data.</text>
</comment>
<reference evidence="1 2" key="1">
    <citation type="submission" date="2014-11" db="EMBL/GenBank/DDBJ databases">
        <title>Genetic blueprint of the zoonotic pathogen Toxocara canis.</title>
        <authorList>
            <person name="Zhu X.-Q."/>
            <person name="Korhonen P.K."/>
            <person name="Cai H."/>
            <person name="Young N.D."/>
            <person name="Nejsum P."/>
            <person name="von Samson-Himmelstjerna G."/>
            <person name="Boag P.R."/>
            <person name="Tan P."/>
            <person name="Li Q."/>
            <person name="Min J."/>
            <person name="Yang Y."/>
            <person name="Wang X."/>
            <person name="Fang X."/>
            <person name="Hall R.S."/>
            <person name="Hofmann A."/>
            <person name="Sternberg P.W."/>
            <person name="Jex A.R."/>
            <person name="Gasser R.B."/>
        </authorList>
    </citation>
    <scope>NUCLEOTIDE SEQUENCE [LARGE SCALE GENOMIC DNA]</scope>
    <source>
        <strain evidence="1">PN_DK_2014</strain>
    </source>
</reference>
<dbReference type="EMBL" id="JPKZ01003226">
    <property type="protein sequence ID" value="KHN72646.1"/>
    <property type="molecule type" value="Genomic_DNA"/>
</dbReference>
<proteinExistence type="predicted"/>
<dbReference type="AlphaFoldDB" id="A0A0B2UNT0"/>
<organism evidence="1 2">
    <name type="scientific">Toxocara canis</name>
    <name type="common">Canine roundworm</name>
    <dbReference type="NCBI Taxonomy" id="6265"/>
    <lineage>
        <taxon>Eukaryota</taxon>
        <taxon>Metazoa</taxon>
        <taxon>Ecdysozoa</taxon>
        <taxon>Nematoda</taxon>
        <taxon>Chromadorea</taxon>
        <taxon>Rhabditida</taxon>
        <taxon>Spirurina</taxon>
        <taxon>Ascaridomorpha</taxon>
        <taxon>Ascaridoidea</taxon>
        <taxon>Toxocaridae</taxon>
        <taxon>Toxocara</taxon>
    </lineage>
</organism>
<name>A0A0B2UNT0_TOXCA</name>
<gene>
    <name evidence="1" type="ORF">Tcan_01975</name>
</gene>
<accession>A0A0B2UNT0</accession>
<keyword evidence="2" id="KW-1185">Reference proteome</keyword>
<evidence type="ECO:0000313" key="2">
    <source>
        <dbReference type="Proteomes" id="UP000031036"/>
    </source>
</evidence>
<protein>
    <submittedName>
        <fullName evidence="1">Uncharacterized protein</fullName>
    </submittedName>
</protein>